<dbReference type="Gene3D" id="3.40.50.1820">
    <property type="entry name" value="alpha/beta hydrolase"/>
    <property type="match status" value="1"/>
</dbReference>
<evidence type="ECO:0000256" key="2">
    <source>
        <dbReference type="ARBA" id="ARBA00022963"/>
    </source>
</evidence>
<evidence type="ECO:0000256" key="4">
    <source>
        <dbReference type="SAM" id="SignalP"/>
    </source>
</evidence>
<evidence type="ECO:0000256" key="1">
    <source>
        <dbReference type="ARBA" id="ARBA00022801"/>
    </source>
</evidence>
<evidence type="ECO:0000256" key="3">
    <source>
        <dbReference type="ARBA" id="ARBA00023098"/>
    </source>
</evidence>
<organism evidence="5 6">
    <name type="scientific">Streptomyces noboritoensis</name>
    <dbReference type="NCBI Taxonomy" id="67337"/>
    <lineage>
        <taxon>Bacteria</taxon>
        <taxon>Bacillati</taxon>
        <taxon>Actinomycetota</taxon>
        <taxon>Actinomycetes</taxon>
        <taxon>Kitasatosporales</taxon>
        <taxon>Streptomycetaceae</taxon>
        <taxon>Streptomyces</taxon>
    </lineage>
</organism>
<protein>
    <submittedName>
        <fullName evidence="5">Alpha/beta hydrolase family protein</fullName>
    </submittedName>
</protein>
<keyword evidence="3" id="KW-0443">Lipid metabolism</keyword>
<gene>
    <name evidence="5" type="ORF">ACFH04_01370</name>
</gene>
<dbReference type="PANTHER" id="PTHR10272:SF0">
    <property type="entry name" value="PLATELET-ACTIVATING FACTOR ACETYLHYDROLASE"/>
    <property type="match status" value="1"/>
</dbReference>
<dbReference type="PANTHER" id="PTHR10272">
    <property type="entry name" value="PLATELET-ACTIVATING FACTOR ACETYLHYDROLASE"/>
    <property type="match status" value="1"/>
</dbReference>
<evidence type="ECO:0000313" key="5">
    <source>
        <dbReference type="EMBL" id="MFC0842391.1"/>
    </source>
</evidence>
<name>A0ABV6T9F4_9ACTN</name>
<dbReference type="EMBL" id="JBHMQV010000001">
    <property type="protein sequence ID" value="MFC0842391.1"/>
    <property type="molecule type" value="Genomic_DNA"/>
</dbReference>
<comment type="caution">
    <text evidence="5">The sequence shown here is derived from an EMBL/GenBank/DDBJ whole genome shotgun (WGS) entry which is preliminary data.</text>
</comment>
<feature type="chain" id="PRO_5045297315" evidence="4">
    <location>
        <begin position="31"/>
        <end position="402"/>
    </location>
</feature>
<keyword evidence="4" id="KW-0732">Signal</keyword>
<accession>A0ABV6T9F4</accession>
<keyword evidence="1 5" id="KW-0378">Hydrolase</keyword>
<sequence length="402" mass="42821">MPPVRPTRRVLIAGGLAAITSSATLQPAFAAPAAARSATSTAGPVTVRLAGPTGPSPVGAVELHLIDHDRLDPWAEPEQPRELMVTVSYPADSTLGRTELPWLPSGAERALKARFGGVLDAVVLPATHSADRAPARCGRHPVILYSPGYSSDRTFNTLVVEDLASWGYVVVTVDHPYDSGEVEFPDGRVVLTRPAGDEDAIARAVAVRAADLRFVLDRLAVLGQGGNPDARRRPLPRGLSQTLDLSRVGVFGHSRGGAAAAAAVGEDPRVRAGINLDGAVYGPVVERGLDRPFLLVDTAVHDGLRQDPTWSALWPKLRGWHRCLRLADADHNSFTDLVAIGPQLGMPLPLQLGTIPAERAVTAVRATVRTFFDAQLRGRPDTGHLLMGASPRHPEIQYIAGR</sequence>
<reference evidence="5 6" key="1">
    <citation type="submission" date="2024-09" db="EMBL/GenBank/DDBJ databases">
        <authorList>
            <person name="Sun Q."/>
            <person name="Mori K."/>
        </authorList>
    </citation>
    <scope>NUCLEOTIDE SEQUENCE [LARGE SCALE GENOMIC DNA]</scope>
    <source>
        <strain evidence="5 6">JCM 4557</strain>
    </source>
</reference>
<dbReference type="InterPro" id="IPR029058">
    <property type="entry name" value="AB_hydrolase_fold"/>
</dbReference>
<dbReference type="GO" id="GO:0016787">
    <property type="term" value="F:hydrolase activity"/>
    <property type="evidence" value="ECO:0007669"/>
    <property type="project" value="UniProtKB-KW"/>
</dbReference>
<dbReference type="RefSeq" id="WP_394316250.1">
    <property type="nucleotide sequence ID" value="NZ_JBHMQV010000001.1"/>
</dbReference>
<keyword evidence="2" id="KW-0442">Lipid degradation</keyword>
<dbReference type="SUPFAM" id="SSF53474">
    <property type="entry name" value="alpha/beta-Hydrolases"/>
    <property type="match status" value="1"/>
</dbReference>
<dbReference type="Proteomes" id="UP001589887">
    <property type="component" value="Unassembled WGS sequence"/>
</dbReference>
<proteinExistence type="predicted"/>
<evidence type="ECO:0000313" key="6">
    <source>
        <dbReference type="Proteomes" id="UP001589887"/>
    </source>
</evidence>
<dbReference type="Pfam" id="PF03403">
    <property type="entry name" value="PAF-AH_p_II"/>
    <property type="match status" value="2"/>
</dbReference>
<keyword evidence="6" id="KW-1185">Reference proteome</keyword>
<feature type="signal peptide" evidence="4">
    <location>
        <begin position="1"/>
        <end position="30"/>
    </location>
</feature>